<name>A0A2P2N6U4_RHIMU</name>
<reference evidence="1" key="1">
    <citation type="submission" date="2018-02" db="EMBL/GenBank/DDBJ databases">
        <title>Rhizophora mucronata_Transcriptome.</title>
        <authorList>
            <person name="Meera S.P."/>
            <person name="Sreeshan A."/>
            <person name="Augustine A."/>
        </authorList>
    </citation>
    <scope>NUCLEOTIDE SEQUENCE</scope>
    <source>
        <tissue evidence="1">Leaf</tissue>
    </source>
</reference>
<dbReference type="EMBL" id="GGEC01057704">
    <property type="protein sequence ID" value="MBX38188.1"/>
    <property type="molecule type" value="Transcribed_RNA"/>
</dbReference>
<evidence type="ECO:0000313" key="1">
    <source>
        <dbReference type="EMBL" id="MBX38188.1"/>
    </source>
</evidence>
<sequence>MRLVQCNQNYQGSHFEFFTMCCSLSLLSANNTNIFNVNEVKYVLVGSLKW</sequence>
<proteinExistence type="predicted"/>
<protein>
    <submittedName>
        <fullName evidence="1">Uncharacterized protein</fullName>
    </submittedName>
</protein>
<organism evidence="1">
    <name type="scientific">Rhizophora mucronata</name>
    <name type="common">Asiatic mangrove</name>
    <dbReference type="NCBI Taxonomy" id="61149"/>
    <lineage>
        <taxon>Eukaryota</taxon>
        <taxon>Viridiplantae</taxon>
        <taxon>Streptophyta</taxon>
        <taxon>Embryophyta</taxon>
        <taxon>Tracheophyta</taxon>
        <taxon>Spermatophyta</taxon>
        <taxon>Magnoliopsida</taxon>
        <taxon>eudicotyledons</taxon>
        <taxon>Gunneridae</taxon>
        <taxon>Pentapetalae</taxon>
        <taxon>rosids</taxon>
        <taxon>fabids</taxon>
        <taxon>Malpighiales</taxon>
        <taxon>Rhizophoraceae</taxon>
        <taxon>Rhizophora</taxon>
    </lineage>
</organism>
<accession>A0A2P2N6U4</accession>
<dbReference type="AlphaFoldDB" id="A0A2P2N6U4"/>